<dbReference type="AlphaFoldDB" id="A0A2K9EG94"/>
<proteinExistence type="predicted"/>
<evidence type="ECO:0000259" key="3">
    <source>
        <dbReference type="PROSITE" id="PS51371"/>
    </source>
</evidence>
<dbReference type="PROSITE" id="PS51371">
    <property type="entry name" value="CBS"/>
    <property type="match status" value="2"/>
</dbReference>
<evidence type="ECO:0000313" key="4">
    <source>
        <dbReference type="EMBL" id="AUH33988.1"/>
    </source>
</evidence>
<dbReference type="InterPro" id="IPR046342">
    <property type="entry name" value="CBS_dom_sf"/>
</dbReference>
<dbReference type="Proteomes" id="UP000233742">
    <property type="component" value="Chromosome"/>
</dbReference>
<dbReference type="KEGG" id="paro:CUV01_11815"/>
<evidence type="ECO:0000313" key="5">
    <source>
        <dbReference type="Proteomes" id="UP000233742"/>
    </source>
</evidence>
<dbReference type="PANTHER" id="PTHR43080:SF2">
    <property type="entry name" value="CBS DOMAIN-CONTAINING PROTEIN"/>
    <property type="match status" value="1"/>
</dbReference>
<evidence type="ECO:0000256" key="2">
    <source>
        <dbReference type="PROSITE-ProRule" id="PRU00703"/>
    </source>
</evidence>
<evidence type="ECO:0000256" key="1">
    <source>
        <dbReference type="ARBA" id="ARBA00023122"/>
    </source>
</evidence>
<dbReference type="PANTHER" id="PTHR43080">
    <property type="entry name" value="CBS DOMAIN-CONTAINING PROTEIN CBSX3, MITOCHONDRIAL"/>
    <property type="match status" value="1"/>
</dbReference>
<keyword evidence="1 2" id="KW-0129">CBS domain</keyword>
<dbReference type="Pfam" id="PF00571">
    <property type="entry name" value="CBS"/>
    <property type="match status" value="2"/>
</dbReference>
<keyword evidence="4" id="KW-0418">Kinase</keyword>
<sequence length="153" mass="16298">MLVNQLLSMKGDAGKKGVEGATIATVKPTDTIAEAVRLLSEMRIGAVVVSSDGKKPEGILSERDIVRQLGKNGASVMDSQISELMTREVQTCTRSEDALAILDRMTKGRFRHLPVVDEDGNMLGVVSIGDAVSGRLKELAAEKEALTGMIMGN</sequence>
<keyword evidence="5" id="KW-1185">Reference proteome</keyword>
<dbReference type="RefSeq" id="WP_101460653.1">
    <property type="nucleotide sequence ID" value="NZ_CP025408.1"/>
</dbReference>
<gene>
    <name evidence="4" type="ORF">CUV01_11815</name>
</gene>
<feature type="domain" description="CBS" evidence="3">
    <location>
        <begin position="85"/>
        <end position="142"/>
    </location>
</feature>
<organism evidence="4 5">
    <name type="scientific">Paracoccus tegillarcae</name>
    <dbReference type="NCBI Taxonomy" id="1529068"/>
    <lineage>
        <taxon>Bacteria</taxon>
        <taxon>Pseudomonadati</taxon>
        <taxon>Pseudomonadota</taxon>
        <taxon>Alphaproteobacteria</taxon>
        <taxon>Rhodobacterales</taxon>
        <taxon>Paracoccaceae</taxon>
        <taxon>Paracoccus</taxon>
    </lineage>
</organism>
<dbReference type="EMBL" id="CP025408">
    <property type="protein sequence ID" value="AUH33988.1"/>
    <property type="molecule type" value="Genomic_DNA"/>
</dbReference>
<dbReference type="CDD" id="cd04623">
    <property type="entry name" value="CBS_pair_bac_euk"/>
    <property type="match status" value="1"/>
</dbReference>
<dbReference type="OrthoDB" id="9807125at2"/>
<name>A0A2K9EG94_9RHOB</name>
<dbReference type="GO" id="GO:0016301">
    <property type="term" value="F:kinase activity"/>
    <property type="evidence" value="ECO:0007669"/>
    <property type="project" value="UniProtKB-KW"/>
</dbReference>
<reference evidence="4 5" key="1">
    <citation type="submission" date="2017-12" db="EMBL/GenBank/DDBJ databases">
        <authorList>
            <person name="Hurst M.R.H."/>
        </authorList>
    </citation>
    <scope>NUCLEOTIDE SEQUENCE [LARGE SCALE GENOMIC DNA]</scope>
    <source>
        <strain evidence="4 5">BM15</strain>
    </source>
</reference>
<dbReference type="Gene3D" id="3.10.580.10">
    <property type="entry name" value="CBS-domain"/>
    <property type="match status" value="1"/>
</dbReference>
<dbReference type="InterPro" id="IPR000644">
    <property type="entry name" value="CBS_dom"/>
</dbReference>
<feature type="domain" description="CBS" evidence="3">
    <location>
        <begin position="18"/>
        <end position="75"/>
    </location>
</feature>
<dbReference type="SMART" id="SM00116">
    <property type="entry name" value="CBS"/>
    <property type="match status" value="2"/>
</dbReference>
<dbReference type="InterPro" id="IPR051257">
    <property type="entry name" value="Diverse_CBS-Domain"/>
</dbReference>
<keyword evidence="4" id="KW-0808">Transferase</keyword>
<accession>A0A2K9EG94</accession>
<dbReference type="SUPFAM" id="SSF54631">
    <property type="entry name" value="CBS-domain pair"/>
    <property type="match status" value="1"/>
</dbReference>
<dbReference type="InterPro" id="IPR044725">
    <property type="entry name" value="CBSX3_CBS_dom"/>
</dbReference>
<protein>
    <submittedName>
        <fullName evidence="4">Histidine kinase</fullName>
    </submittedName>
</protein>